<evidence type="ECO:0000313" key="3">
    <source>
        <dbReference type="EMBL" id="KYH13865.1"/>
    </source>
</evidence>
<sequence>MAKLDNILAILWMLSSDKKVTAKQISGKLEMNIRTVYRYMDTLSKSGVPIISDTGHNGGYTLLNDFIEAPLFFNIEEQIALCHAANFAEEAGYYGGNCLNSALTKLRNYSNSEQAIEIEKHSSSFEVIKRNNVNIKDNHLEALESCVVNRNSVIISYRKNGDSIPNDRLVDPYRIIYWKNKWYLVAFCYLRDDVRTFRVDRIESLTLTNETFEQPDDFSADSFFMGNLLPVIENKSETTTLVINGDASTLDDICHHWFLGHYLKERRFNQAEFQLDEDVLHKYIPQILLPYGKGVQVVEPLSLKEEIIKNLYDLIEFHQK</sequence>
<comment type="caution">
    <text evidence="3">The sequence shown here is derived from an EMBL/GenBank/DDBJ whole genome shotgun (WGS) entry which is preliminary data.</text>
</comment>
<evidence type="ECO:0000259" key="1">
    <source>
        <dbReference type="Pfam" id="PF08279"/>
    </source>
</evidence>
<dbReference type="InterPro" id="IPR013196">
    <property type="entry name" value="HTH_11"/>
</dbReference>
<dbReference type="InterPro" id="IPR051534">
    <property type="entry name" value="CBASS_pafABC_assoc_protein"/>
</dbReference>
<dbReference type="PROSITE" id="PS52050">
    <property type="entry name" value="WYL"/>
    <property type="match status" value="1"/>
</dbReference>
<dbReference type="InterPro" id="IPR036388">
    <property type="entry name" value="WH-like_DNA-bd_sf"/>
</dbReference>
<gene>
    <name evidence="3" type="ORF">A0131_03470</name>
</gene>
<reference evidence="3 4" key="1">
    <citation type="submission" date="2016-02" db="EMBL/GenBank/DDBJ databases">
        <title>Draft genome sequence of hydrocarbon degrading Staphylococcus saprophyticus Strain CNV2, isolated from crude-oil contaminated soil from Noonmati Oil Refinery, Guwahati, Assam, India.</title>
        <authorList>
            <person name="Mukherjee A."/>
            <person name="Chettri B."/>
            <person name="Langpoklakpam J."/>
            <person name="Singh A.K."/>
            <person name="Chattopadhyay D.J."/>
        </authorList>
    </citation>
    <scope>NUCLEOTIDE SEQUENCE [LARGE SCALE GENOMIC DNA]</scope>
    <source>
        <strain evidence="3 4">CNV2</strain>
    </source>
</reference>
<dbReference type="InterPro" id="IPR026881">
    <property type="entry name" value="WYL_dom"/>
</dbReference>
<accession>A0A151A3R8</accession>
<dbReference type="EMBL" id="LUGM01000002">
    <property type="protein sequence ID" value="KYH13865.1"/>
    <property type="molecule type" value="Genomic_DNA"/>
</dbReference>
<keyword evidence="3" id="KW-0238">DNA-binding</keyword>
<dbReference type="RefSeq" id="WP_061854095.1">
    <property type="nucleotide sequence ID" value="NZ_LUGM01000002.1"/>
</dbReference>
<organism evidence="3 4">
    <name type="scientific">Staphylococcus kloosii</name>
    <dbReference type="NCBI Taxonomy" id="29384"/>
    <lineage>
        <taxon>Bacteria</taxon>
        <taxon>Bacillati</taxon>
        <taxon>Bacillota</taxon>
        <taxon>Bacilli</taxon>
        <taxon>Bacillales</taxon>
        <taxon>Staphylococcaceae</taxon>
        <taxon>Staphylococcus</taxon>
    </lineage>
</organism>
<name>A0A151A3R8_9STAP</name>
<feature type="domain" description="Helix-turn-helix type 11" evidence="1">
    <location>
        <begin position="8"/>
        <end position="60"/>
    </location>
</feature>
<dbReference type="Pfam" id="PF08279">
    <property type="entry name" value="HTH_11"/>
    <property type="match status" value="1"/>
</dbReference>
<dbReference type="PANTHER" id="PTHR34580">
    <property type="match status" value="1"/>
</dbReference>
<dbReference type="SUPFAM" id="SSF46785">
    <property type="entry name" value="Winged helix' DNA-binding domain"/>
    <property type="match status" value="1"/>
</dbReference>
<dbReference type="InterPro" id="IPR036390">
    <property type="entry name" value="WH_DNA-bd_sf"/>
</dbReference>
<dbReference type="Proteomes" id="UP000075418">
    <property type="component" value="Unassembled WGS sequence"/>
</dbReference>
<evidence type="ECO:0000259" key="2">
    <source>
        <dbReference type="Pfam" id="PF13280"/>
    </source>
</evidence>
<dbReference type="Pfam" id="PF13280">
    <property type="entry name" value="WYL"/>
    <property type="match status" value="1"/>
</dbReference>
<feature type="domain" description="WYL" evidence="2">
    <location>
        <begin position="139"/>
        <end position="206"/>
    </location>
</feature>
<dbReference type="AlphaFoldDB" id="A0A151A3R8"/>
<evidence type="ECO:0000313" key="4">
    <source>
        <dbReference type="Proteomes" id="UP000075418"/>
    </source>
</evidence>
<protein>
    <submittedName>
        <fullName evidence="3">DNA-binding transcriptional regulator</fullName>
    </submittedName>
</protein>
<dbReference type="PANTHER" id="PTHR34580:SF3">
    <property type="entry name" value="PROTEIN PAFB"/>
    <property type="match status" value="1"/>
</dbReference>
<proteinExistence type="predicted"/>
<dbReference type="Gene3D" id="1.10.10.10">
    <property type="entry name" value="Winged helix-like DNA-binding domain superfamily/Winged helix DNA-binding domain"/>
    <property type="match status" value="1"/>
</dbReference>
<dbReference type="GO" id="GO:0003677">
    <property type="term" value="F:DNA binding"/>
    <property type="evidence" value="ECO:0007669"/>
    <property type="project" value="UniProtKB-KW"/>
</dbReference>